<feature type="transmembrane region" description="Helical" evidence="1">
    <location>
        <begin position="46"/>
        <end position="67"/>
    </location>
</feature>
<dbReference type="RefSeq" id="WP_179425819.1">
    <property type="nucleotide sequence ID" value="NZ_BAAAMP010000002.1"/>
</dbReference>
<feature type="transmembrane region" description="Helical" evidence="1">
    <location>
        <begin position="6"/>
        <end position="26"/>
    </location>
</feature>
<organism evidence="2 5">
    <name type="scientific">Aeromicrobium tamlense</name>
    <dbReference type="NCBI Taxonomy" id="375541"/>
    <lineage>
        <taxon>Bacteria</taxon>
        <taxon>Bacillati</taxon>
        <taxon>Actinomycetota</taxon>
        <taxon>Actinomycetes</taxon>
        <taxon>Propionibacteriales</taxon>
        <taxon>Nocardioidaceae</taxon>
        <taxon>Aeromicrobium</taxon>
    </lineage>
</organism>
<dbReference type="Proteomes" id="UP000587211">
    <property type="component" value="Unassembled WGS sequence"/>
</dbReference>
<dbReference type="Proteomes" id="UP000659061">
    <property type="component" value="Unassembled WGS sequence"/>
</dbReference>
<name>A0A8I0KK33_9ACTN</name>
<keyword evidence="1" id="KW-0472">Membrane</keyword>
<evidence type="ECO:0000313" key="2">
    <source>
        <dbReference type="EMBL" id="MBD1272017.1"/>
    </source>
</evidence>
<keyword evidence="1" id="KW-0812">Transmembrane</keyword>
<evidence type="ECO:0000313" key="5">
    <source>
        <dbReference type="Proteomes" id="UP000659061"/>
    </source>
</evidence>
<reference evidence="2" key="2">
    <citation type="submission" date="2020-09" db="EMBL/GenBank/DDBJ databases">
        <title>Novel species in genus Aeromicrobium.</title>
        <authorList>
            <person name="Zhang G."/>
        </authorList>
    </citation>
    <scope>NUCLEOTIDE SEQUENCE</scope>
    <source>
        <strain evidence="2">SSW1-57</strain>
    </source>
</reference>
<evidence type="ECO:0000256" key="1">
    <source>
        <dbReference type="SAM" id="Phobius"/>
    </source>
</evidence>
<sequence length="70" mass="7268">MSDSTLYAALAATLIATGWLLPMGVIRTMATHEVDRTPGMRNLARISLALGCISAIACLVIAIVILGRAG</sequence>
<reference evidence="3 4" key="1">
    <citation type="submission" date="2020-07" db="EMBL/GenBank/DDBJ databases">
        <title>Sequencing the genomes of 1000 actinobacteria strains.</title>
        <authorList>
            <person name="Klenk H.-P."/>
        </authorList>
    </citation>
    <scope>NUCLEOTIDE SEQUENCE [LARGE SCALE GENOMIC DNA]</scope>
    <source>
        <strain evidence="3 4">DSM 19087</strain>
    </source>
</reference>
<evidence type="ECO:0000313" key="4">
    <source>
        <dbReference type="Proteomes" id="UP000587211"/>
    </source>
</evidence>
<accession>A0A8I0KK33</accession>
<evidence type="ECO:0000313" key="3">
    <source>
        <dbReference type="EMBL" id="NYI38791.1"/>
    </source>
</evidence>
<protein>
    <submittedName>
        <fullName evidence="3">Mg/Co/Ni transporter MgtE</fullName>
    </submittedName>
</protein>
<dbReference type="EMBL" id="JACWMT010000004">
    <property type="protein sequence ID" value="MBD1272017.1"/>
    <property type="molecule type" value="Genomic_DNA"/>
</dbReference>
<keyword evidence="4" id="KW-1185">Reference proteome</keyword>
<gene>
    <name evidence="3" type="ORF">BJ975_002166</name>
    <name evidence="2" type="ORF">IDH50_17360</name>
</gene>
<dbReference type="AlphaFoldDB" id="A0A8I0KK33"/>
<dbReference type="EMBL" id="JACBZN010000001">
    <property type="protein sequence ID" value="NYI38791.1"/>
    <property type="molecule type" value="Genomic_DNA"/>
</dbReference>
<keyword evidence="1" id="KW-1133">Transmembrane helix</keyword>
<comment type="caution">
    <text evidence="2">The sequence shown here is derived from an EMBL/GenBank/DDBJ whole genome shotgun (WGS) entry which is preliminary data.</text>
</comment>
<proteinExistence type="predicted"/>